<dbReference type="EMBL" id="CP093362">
    <property type="protein sequence ID" value="UQS84870.1"/>
    <property type="molecule type" value="Genomic_DNA"/>
</dbReference>
<dbReference type="RefSeq" id="WP_249510851.1">
    <property type="nucleotide sequence ID" value="NZ_CP093362.1"/>
</dbReference>
<evidence type="ECO:0000313" key="3">
    <source>
        <dbReference type="EMBL" id="UQS84870.1"/>
    </source>
</evidence>
<keyword evidence="4" id="KW-1185">Reference proteome</keyword>
<dbReference type="InterPro" id="IPR025164">
    <property type="entry name" value="Toastrack_DUF4097"/>
</dbReference>
<feature type="compositionally biased region" description="Polar residues" evidence="1">
    <location>
        <begin position="308"/>
        <end position="322"/>
    </location>
</feature>
<gene>
    <name evidence="3" type="ORF">MOO46_06410</name>
</gene>
<evidence type="ECO:0000313" key="4">
    <source>
        <dbReference type="Proteomes" id="UP000831859"/>
    </source>
</evidence>
<sequence length="328" mass="36272">MKTYIKISLFLLLIGLFVFFIGFAFNGFSIPQANETVNGKITQKYTKNLDSFNAVDLNSNVKVNVKSGNSSKMSVALNKTQKVSYSVDNGVLKLNASSDEWYHNFFRIGFLNGFNNGNKTSITLFVPKGHNLKYINQSKKHAGISLSDINVEKPLELDSVKDIYNVKAPSIDAEASNKDMTIENSTFDNGTSDIESDNGAIYVNNNHFKKLSISNENGDIIAKNNKINSGFSEIENENGDIELGNNDWYALELSNDNGDITFKHQNIINKFKADSENGDVSGEVDAKDNANIYTYSDDGDNKVAPDVSHSNSSKKYSFTNENGDVIIN</sequence>
<feature type="domain" description="DUF4097" evidence="2">
    <location>
        <begin position="54"/>
        <end position="229"/>
    </location>
</feature>
<name>A0ABY4PH67_9LACO</name>
<dbReference type="Proteomes" id="UP000831859">
    <property type="component" value="Chromosome"/>
</dbReference>
<protein>
    <submittedName>
        <fullName evidence="3">DUF4097 domain-containing protein</fullName>
    </submittedName>
</protein>
<proteinExistence type="predicted"/>
<feature type="region of interest" description="Disordered" evidence="1">
    <location>
        <begin position="296"/>
        <end position="328"/>
    </location>
</feature>
<reference evidence="3 4" key="1">
    <citation type="journal article" date="2022" name="Int. J. Syst. Evol. Microbiol.">
        <title>Apilactobacillus apisilvae sp. nov., Nicolia spurrieriana gen. nov. sp. nov., Bombilactobacillus folatiphilus sp. nov. and Bombilactobacillus thymidiniphilus sp. nov., four new lactic acid bacterial isolates from stingless bees Tetragonula carbonaria and Austroplebeia australis.</title>
        <authorList>
            <person name="Oliphant S.A."/>
            <person name="Watson-Haigh N.S."/>
            <person name="Sumby K.M."/>
            <person name="Gardner J."/>
            <person name="Groom S."/>
            <person name="Jiranek V."/>
        </authorList>
    </citation>
    <scope>NUCLEOTIDE SEQUENCE [LARGE SCALE GENOMIC DNA]</scope>
    <source>
        <strain evidence="3 4">SG5_A10</strain>
    </source>
</reference>
<evidence type="ECO:0000256" key="1">
    <source>
        <dbReference type="SAM" id="MobiDB-lite"/>
    </source>
</evidence>
<organism evidence="3 4">
    <name type="scientific">Apilactobacillus apisilvae</name>
    <dbReference type="NCBI Taxonomy" id="2923364"/>
    <lineage>
        <taxon>Bacteria</taxon>
        <taxon>Bacillati</taxon>
        <taxon>Bacillota</taxon>
        <taxon>Bacilli</taxon>
        <taxon>Lactobacillales</taxon>
        <taxon>Lactobacillaceae</taxon>
        <taxon>Apilactobacillus</taxon>
    </lineage>
</organism>
<evidence type="ECO:0000259" key="2">
    <source>
        <dbReference type="Pfam" id="PF13349"/>
    </source>
</evidence>
<dbReference type="Pfam" id="PF13349">
    <property type="entry name" value="DUF4097"/>
    <property type="match status" value="2"/>
</dbReference>
<feature type="domain" description="DUF4097" evidence="2">
    <location>
        <begin position="232"/>
        <end position="324"/>
    </location>
</feature>
<accession>A0ABY4PH67</accession>